<keyword evidence="10" id="KW-1185">Reference proteome</keyword>
<dbReference type="Gene3D" id="1.20.1540.10">
    <property type="entry name" value="Rhomboid-like"/>
    <property type="match status" value="1"/>
</dbReference>
<dbReference type="GO" id="GO:0016020">
    <property type="term" value="C:membrane"/>
    <property type="evidence" value="ECO:0007669"/>
    <property type="project" value="UniProtKB-SubCell"/>
</dbReference>
<comment type="subcellular location">
    <subcellularLocation>
        <location evidence="1">Membrane</location>
        <topology evidence="1">Multi-pass membrane protein</topology>
    </subcellularLocation>
</comment>
<feature type="domain" description="Peptidase S54 rhomboid" evidence="8">
    <location>
        <begin position="2"/>
        <end position="120"/>
    </location>
</feature>
<dbReference type="PANTHER" id="PTHR43731">
    <property type="entry name" value="RHOMBOID PROTEASE"/>
    <property type="match status" value="1"/>
</dbReference>
<feature type="transmembrane region" description="Helical" evidence="7">
    <location>
        <begin position="133"/>
        <end position="151"/>
    </location>
</feature>
<feature type="transmembrane region" description="Helical" evidence="7">
    <location>
        <begin position="47"/>
        <end position="72"/>
    </location>
</feature>
<dbReference type="InterPro" id="IPR022764">
    <property type="entry name" value="Peptidase_S54_rhomboid_dom"/>
</dbReference>
<proteinExistence type="inferred from homology"/>
<reference evidence="9 10" key="1">
    <citation type="submission" date="2017-02" db="EMBL/GenBank/DDBJ databases">
        <title>Draft genome sequence of Moraxella lincolnii CCUG 9405T type strain.</title>
        <authorList>
            <person name="Salva-Serra F."/>
            <person name="Engstrom-Jakobsson H."/>
            <person name="Thorell K."/>
            <person name="Jaen-Luchoro D."/>
            <person name="Gonzales-Siles L."/>
            <person name="Karlsson R."/>
            <person name="Yazdan S."/>
            <person name="Boulund F."/>
            <person name="Johnning A."/>
            <person name="Engstrand L."/>
            <person name="Kristiansson E."/>
            <person name="Moore E."/>
        </authorList>
    </citation>
    <scope>NUCLEOTIDE SEQUENCE [LARGE SCALE GENOMIC DNA]</scope>
    <source>
        <strain evidence="9 10">CCUG 9405</strain>
    </source>
</reference>
<comment type="caution">
    <text evidence="9">The sequence shown here is derived from an EMBL/GenBank/DDBJ whole genome shotgun (WGS) entry which is preliminary data.</text>
</comment>
<dbReference type="InterPro" id="IPR035952">
    <property type="entry name" value="Rhomboid-like_sf"/>
</dbReference>
<evidence type="ECO:0000256" key="2">
    <source>
        <dbReference type="ARBA" id="ARBA00009045"/>
    </source>
</evidence>
<dbReference type="EMBL" id="MUYT01000007">
    <property type="protein sequence ID" value="OOS20761.1"/>
    <property type="molecule type" value="Genomic_DNA"/>
</dbReference>
<keyword evidence="4" id="KW-0378">Hydrolase</keyword>
<comment type="similarity">
    <text evidence="2">Belongs to the peptidase S54 family.</text>
</comment>
<accession>A0A1T0CF57</accession>
<dbReference type="SUPFAM" id="SSF144091">
    <property type="entry name" value="Rhomboid-like"/>
    <property type="match status" value="1"/>
</dbReference>
<dbReference type="GO" id="GO:0004252">
    <property type="term" value="F:serine-type endopeptidase activity"/>
    <property type="evidence" value="ECO:0007669"/>
    <property type="project" value="InterPro"/>
</dbReference>
<evidence type="ECO:0000256" key="1">
    <source>
        <dbReference type="ARBA" id="ARBA00004141"/>
    </source>
</evidence>
<dbReference type="PANTHER" id="PTHR43731:SF14">
    <property type="entry name" value="PRESENILIN-ASSOCIATED RHOMBOID-LIKE PROTEIN, MITOCHONDRIAL"/>
    <property type="match status" value="1"/>
</dbReference>
<evidence type="ECO:0000256" key="4">
    <source>
        <dbReference type="ARBA" id="ARBA00022801"/>
    </source>
</evidence>
<keyword evidence="5 7" id="KW-1133">Transmembrane helix</keyword>
<gene>
    <name evidence="9" type="ORF">B0682_06505</name>
</gene>
<evidence type="ECO:0000259" key="8">
    <source>
        <dbReference type="Pfam" id="PF01694"/>
    </source>
</evidence>
<keyword evidence="3 7" id="KW-0812">Transmembrane</keyword>
<evidence type="ECO:0000313" key="10">
    <source>
        <dbReference type="Proteomes" id="UP000191094"/>
    </source>
</evidence>
<dbReference type="Pfam" id="PF01694">
    <property type="entry name" value="Rhomboid"/>
    <property type="match status" value="1"/>
</dbReference>
<protein>
    <recommendedName>
        <fullName evidence="8">Peptidase S54 rhomboid domain-containing protein</fullName>
    </recommendedName>
</protein>
<evidence type="ECO:0000256" key="3">
    <source>
        <dbReference type="ARBA" id="ARBA00022692"/>
    </source>
</evidence>
<feature type="transmembrane region" description="Helical" evidence="7">
    <location>
        <begin position="84"/>
        <end position="101"/>
    </location>
</feature>
<dbReference type="STRING" id="90241.B0682_06505"/>
<organism evidence="9 10">
    <name type="scientific">Lwoffella lincolnii</name>
    <dbReference type="NCBI Taxonomy" id="90241"/>
    <lineage>
        <taxon>Bacteria</taxon>
        <taxon>Pseudomonadati</taxon>
        <taxon>Pseudomonadota</taxon>
        <taxon>Gammaproteobacteria</taxon>
        <taxon>Moraxellales</taxon>
        <taxon>Moraxellaceae</taxon>
        <taxon>Lwoffella</taxon>
    </lineage>
</organism>
<feature type="transmembrane region" description="Helical" evidence="7">
    <location>
        <begin position="107"/>
        <end position="124"/>
    </location>
</feature>
<dbReference type="Proteomes" id="UP000191094">
    <property type="component" value="Unassembled WGS sequence"/>
</dbReference>
<dbReference type="AlphaFoldDB" id="A0A1T0CF57"/>
<evidence type="ECO:0000256" key="7">
    <source>
        <dbReference type="SAM" id="Phobius"/>
    </source>
</evidence>
<feature type="transmembrane region" description="Helical" evidence="7">
    <location>
        <begin position="12"/>
        <end position="35"/>
    </location>
</feature>
<evidence type="ECO:0000256" key="5">
    <source>
        <dbReference type="ARBA" id="ARBA00022989"/>
    </source>
</evidence>
<name>A0A1T0CF57_9GAMM</name>
<dbReference type="InterPro" id="IPR050925">
    <property type="entry name" value="Rhomboid_protease_S54"/>
</dbReference>
<keyword evidence="6 7" id="KW-0472">Membrane</keyword>
<evidence type="ECO:0000256" key="6">
    <source>
        <dbReference type="ARBA" id="ARBA00023136"/>
    </source>
</evidence>
<evidence type="ECO:0000313" key="9">
    <source>
        <dbReference type="EMBL" id="OOS20761.1"/>
    </source>
</evidence>
<sequence>MLVFGRVAEPIFGSVAFLCLFVLSAIGGNLLSSYVTWHQVLHERQAIGVMAGASSGIMGIGASLLILALFKIRINGVQLNPKSLGWIMAINLLYGFVVPGIDNAGHIGGALTGMVLALLVGLTWRTSLGLQRFGFALGVLVLSVGFVWGWWTLHQNILAVI</sequence>